<evidence type="ECO:0000256" key="1">
    <source>
        <dbReference type="SAM" id="Phobius"/>
    </source>
</evidence>
<keyword evidence="1" id="KW-1133">Transmembrane helix</keyword>
<feature type="transmembrane region" description="Helical" evidence="1">
    <location>
        <begin position="50"/>
        <end position="70"/>
    </location>
</feature>
<gene>
    <name evidence="2" type="ORF">Q2V64_09135</name>
</gene>
<dbReference type="Proteomes" id="UP001174465">
    <property type="component" value="Unassembled WGS sequence"/>
</dbReference>
<comment type="caution">
    <text evidence="2">The sequence shown here is derived from an EMBL/GenBank/DDBJ whole genome shotgun (WGS) entry which is preliminary data.</text>
</comment>
<keyword evidence="1" id="KW-0812">Transmembrane</keyword>
<name>A0AAW7VBQ8_ECOLX</name>
<reference evidence="2" key="1">
    <citation type="submission" date="2023-07" db="EMBL/GenBank/DDBJ databases">
        <title>High risk of intestinal colonization with ESBL-producing Escherichia coli among soldiers of military contingents in specific geographic regions.</title>
        <authorList>
            <person name="Literacka E."/>
        </authorList>
    </citation>
    <scope>NUCLEOTIDE SEQUENCE</scope>
    <source>
        <strain evidence="2">33</strain>
    </source>
</reference>
<dbReference type="AlphaFoldDB" id="A0AAW7VBQ8"/>
<evidence type="ECO:0000313" key="3">
    <source>
        <dbReference type="Proteomes" id="UP001174465"/>
    </source>
</evidence>
<proteinExistence type="predicted"/>
<protein>
    <submittedName>
        <fullName evidence="2">Uncharacterized protein</fullName>
    </submittedName>
</protein>
<sequence>MITVALTYPYPQVFWDISMSLIDNINRVNPDHIAFGPGGESFFLARYPPGLANITVAVFISGGFFGGAVFSTRSQRYFHSSPGEINLLDISGIVLYNEVIYMIRQAIIKYSARLFRVLSNVSSYNVST</sequence>
<accession>A0AAW7VBQ8</accession>
<keyword evidence="1" id="KW-0472">Membrane</keyword>
<evidence type="ECO:0000313" key="2">
    <source>
        <dbReference type="EMBL" id="MDO2729903.1"/>
    </source>
</evidence>
<organism evidence="2 3">
    <name type="scientific">Escherichia coli</name>
    <dbReference type="NCBI Taxonomy" id="562"/>
    <lineage>
        <taxon>Bacteria</taxon>
        <taxon>Pseudomonadati</taxon>
        <taxon>Pseudomonadota</taxon>
        <taxon>Gammaproteobacteria</taxon>
        <taxon>Enterobacterales</taxon>
        <taxon>Enterobacteriaceae</taxon>
        <taxon>Escherichia</taxon>
    </lineage>
</organism>
<dbReference type="EMBL" id="JAUKZB010000005">
    <property type="protein sequence ID" value="MDO2729903.1"/>
    <property type="molecule type" value="Genomic_DNA"/>
</dbReference>